<dbReference type="PANTHER" id="PTHR38686:SF1">
    <property type="entry name" value="APOLIPOPROTEIN N-ACYLTRANSFERASE"/>
    <property type="match status" value="1"/>
</dbReference>
<evidence type="ECO:0000256" key="3">
    <source>
        <dbReference type="ARBA" id="ARBA00022475"/>
    </source>
</evidence>
<dbReference type="InterPro" id="IPR004563">
    <property type="entry name" value="Apolipo_AcylTrfase"/>
</dbReference>
<evidence type="ECO:0000256" key="8">
    <source>
        <dbReference type="ARBA" id="ARBA00023136"/>
    </source>
</evidence>
<proteinExistence type="inferred from homology"/>
<dbReference type="GO" id="GO:0005886">
    <property type="term" value="C:plasma membrane"/>
    <property type="evidence" value="ECO:0007669"/>
    <property type="project" value="UniProtKB-SubCell"/>
</dbReference>
<dbReference type="NCBIfam" id="TIGR00546">
    <property type="entry name" value="lnt"/>
    <property type="match status" value="1"/>
</dbReference>
<keyword evidence="12" id="KW-0449">Lipoprotein</keyword>
<keyword evidence="5 12" id="KW-0808">Transferase</keyword>
<dbReference type="Gene3D" id="3.60.110.10">
    <property type="entry name" value="Carbon-nitrogen hydrolase"/>
    <property type="match status" value="1"/>
</dbReference>
<dbReference type="NCBIfam" id="NF008934">
    <property type="entry name" value="PRK12291.1"/>
    <property type="match status" value="1"/>
</dbReference>
<feature type="transmembrane region" description="Helical" evidence="10">
    <location>
        <begin position="85"/>
        <end position="111"/>
    </location>
</feature>
<dbReference type="InterPro" id="IPR059109">
    <property type="entry name" value="Lnt_membrane_dom"/>
</dbReference>
<comment type="subcellular location">
    <subcellularLocation>
        <location evidence="1">Cell membrane</location>
        <topology evidence="1">Multi-pass membrane protein</topology>
    </subcellularLocation>
</comment>
<protein>
    <submittedName>
        <fullName evidence="12">Apolipoprotein N-acyltransferase (EC)</fullName>
        <ecNumber evidence="12">2.3.1.-</ecNumber>
    </submittedName>
</protein>
<evidence type="ECO:0000256" key="7">
    <source>
        <dbReference type="ARBA" id="ARBA00022989"/>
    </source>
</evidence>
<evidence type="ECO:0000256" key="5">
    <source>
        <dbReference type="ARBA" id="ARBA00022679"/>
    </source>
</evidence>
<feature type="transmembrane region" description="Helical" evidence="10">
    <location>
        <begin position="12"/>
        <end position="31"/>
    </location>
</feature>
<dbReference type="SUPFAM" id="SSF56317">
    <property type="entry name" value="Carbon-nitrogen hydrolase"/>
    <property type="match status" value="1"/>
</dbReference>
<evidence type="ECO:0000256" key="4">
    <source>
        <dbReference type="ARBA" id="ARBA00022519"/>
    </source>
</evidence>
<keyword evidence="8 10" id="KW-0472">Membrane</keyword>
<name>A0A6S6U806_9BACT</name>
<keyword evidence="3" id="KW-1003">Cell membrane</keyword>
<evidence type="ECO:0000259" key="11">
    <source>
        <dbReference type="PROSITE" id="PS50263"/>
    </source>
</evidence>
<dbReference type="EC" id="2.3.1.-" evidence="12"/>
<evidence type="ECO:0000256" key="1">
    <source>
        <dbReference type="ARBA" id="ARBA00004651"/>
    </source>
</evidence>
<reference evidence="12" key="1">
    <citation type="submission" date="2020-01" db="EMBL/GenBank/DDBJ databases">
        <authorList>
            <person name="Meier V. D."/>
            <person name="Meier V D."/>
        </authorList>
    </citation>
    <scope>NUCLEOTIDE SEQUENCE</scope>
    <source>
        <strain evidence="12">HLG_WM_MAG_05</strain>
    </source>
</reference>
<sequence length="431" mass="49857">MSVSIKISDYFTIKNITRGLFIALLSAASLYLDWFGFVNYFVNTILGLLTFYYLLQADKKIWFWFGFFMAMLWFWWLTISFKNYGFAWAIPIGLLFSSLTFAFLFSILASISEYLSKKVFQPYSELLFLSFKALALVLLSNIHPFGFDWYKPELVFTNSYIGIEKWQFALVLSSMILAIYKKQLLYLLLLLTTYPYQTHFQSQTQLSTNIVLSNFQINVLDKWKPELQQKHINMVFETIDDAINKRKSLVILPESIFALYLNKQPILMEALLERSKQINIVLGALYLDETIPRNSTYIFKNGTYSIANKVVLVPFGEANPLPSFMGQWVNQIFFDGAPDYVADEKPIDYQVAGKTFRNAICYEACSEKLYKGSPKNMIVISNNGWVSPSIEPTQQKILLQYYSKKYGTTIYHAVNMSDSYIIQNGAYISVH</sequence>
<dbReference type="PROSITE" id="PS50263">
    <property type="entry name" value="CN_HYDROLASE"/>
    <property type="match status" value="1"/>
</dbReference>
<keyword evidence="4" id="KW-0997">Cell inner membrane</keyword>
<evidence type="ECO:0000256" key="10">
    <source>
        <dbReference type="SAM" id="Phobius"/>
    </source>
</evidence>
<dbReference type="InterPro" id="IPR003010">
    <property type="entry name" value="C-N_Hydrolase"/>
</dbReference>
<evidence type="ECO:0000256" key="9">
    <source>
        <dbReference type="ARBA" id="ARBA00023315"/>
    </source>
</evidence>
<dbReference type="EMBL" id="CACVAU010000083">
    <property type="protein sequence ID" value="CAA6825400.1"/>
    <property type="molecule type" value="Genomic_DNA"/>
</dbReference>
<feature type="domain" description="CN hydrolase" evidence="11">
    <location>
        <begin position="206"/>
        <end position="431"/>
    </location>
</feature>
<evidence type="ECO:0000256" key="2">
    <source>
        <dbReference type="ARBA" id="ARBA00010065"/>
    </source>
</evidence>
<feature type="transmembrane region" description="Helical" evidence="10">
    <location>
        <begin position="163"/>
        <end position="180"/>
    </location>
</feature>
<keyword evidence="9 12" id="KW-0012">Acyltransferase</keyword>
<dbReference type="InterPro" id="IPR059110">
    <property type="entry name" value="Lnt_campylobact"/>
</dbReference>
<feature type="transmembrane region" description="Helical" evidence="10">
    <location>
        <begin position="62"/>
        <end position="79"/>
    </location>
</feature>
<evidence type="ECO:0000313" key="12">
    <source>
        <dbReference type="EMBL" id="CAA6825400.1"/>
    </source>
</evidence>
<gene>
    <name evidence="12" type="ORF">HELGO_WM22919</name>
</gene>
<dbReference type="GO" id="GO:0016410">
    <property type="term" value="F:N-acyltransferase activity"/>
    <property type="evidence" value="ECO:0007669"/>
    <property type="project" value="InterPro"/>
</dbReference>
<dbReference type="AlphaFoldDB" id="A0A6S6U806"/>
<accession>A0A6S6U806</accession>
<keyword evidence="6 10" id="KW-0812">Transmembrane</keyword>
<evidence type="ECO:0000256" key="6">
    <source>
        <dbReference type="ARBA" id="ARBA00022692"/>
    </source>
</evidence>
<organism evidence="12">
    <name type="scientific">uncultured Sulfurovum sp</name>
    <dbReference type="NCBI Taxonomy" id="269237"/>
    <lineage>
        <taxon>Bacteria</taxon>
        <taxon>Pseudomonadati</taxon>
        <taxon>Campylobacterota</taxon>
        <taxon>Epsilonproteobacteria</taxon>
        <taxon>Campylobacterales</taxon>
        <taxon>Sulfurovaceae</taxon>
        <taxon>Sulfurovum</taxon>
        <taxon>environmental samples</taxon>
    </lineage>
</organism>
<dbReference type="GO" id="GO:0042158">
    <property type="term" value="P:lipoprotein biosynthetic process"/>
    <property type="evidence" value="ECO:0007669"/>
    <property type="project" value="InterPro"/>
</dbReference>
<comment type="similarity">
    <text evidence="2">Belongs to the CN hydrolase family. Apolipoprotein N-acyltransferase subfamily.</text>
</comment>
<feature type="transmembrane region" description="Helical" evidence="10">
    <location>
        <begin position="123"/>
        <end position="143"/>
    </location>
</feature>
<dbReference type="PANTHER" id="PTHR38686">
    <property type="entry name" value="APOLIPOPROTEIN N-ACYLTRANSFERASE"/>
    <property type="match status" value="1"/>
</dbReference>
<keyword evidence="7 10" id="KW-1133">Transmembrane helix</keyword>
<dbReference type="InterPro" id="IPR036526">
    <property type="entry name" value="C-N_Hydrolase_sf"/>
</dbReference>
<dbReference type="Pfam" id="PF26365">
    <property type="entry name" value="ApoNAT_membrane"/>
    <property type="match status" value="1"/>
</dbReference>